<evidence type="ECO:0000256" key="6">
    <source>
        <dbReference type="SAM" id="Coils"/>
    </source>
</evidence>
<comment type="similarity">
    <text evidence="1">Belongs to the prefoldin subunit beta family.</text>
</comment>
<dbReference type="CDD" id="cd23161">
    <property type="entry name" value="Prefoldin_6"/>
    <property type="match status" value="1"/>
</dbReference>
<dbReference type="SUPFAM" id="SSF46579">
    <property type="entry name" value="Prefoldin"/>
    <property type="match status" value="1"/>
</dbReference>
<dbReference type="EMBL" id="CATQJA010002637">
    <property type="protein sequence ID" value="CAJ0575338.1"/>
    <property type="molecule type" value="Genomic_DNA"/>
</dbReference>
<reference evidence="7" key="1">
    <citation type="submission" date="2023-06" db="EMBL/GenBank/DDBJ databases">
        <authorList>
            <person name="Delattre M."/>
        </authorList>
    </citation>
    <scope>NUCLEOTIDE SEQUENCE</scope>
    <source>
        <strain evidence="7">AF72</strain>
    </source>
</reference>
<dbReference type="PANTHER" id="PTHR21431">
    <property type="entry name" value="PREFOLDIN SUBUNIT 6"/>
    <property type="match status" value="1"/>
</dbReference>
<dbReference type="GO" id="GO:0005737">
    <property type="term" value="C:cytoplasm"/>
    <property type="evidence" value="ECO:0007669"/>
    <property type="project" value="TreeGrafter"/>
</dbReference>
<keyword evidence="8" id="KW-1185">Reference proteome</keyword>
<comment type="caution">
    <text evidence="7">The sequence shown here is derived from an EMBL/GenBank/DDBJ whole genome shotgun (WGS) entry which is preliminary data.</text>
</comment>
<dbReference type="Proteomes" id="UP001177023">
    <property type="component" value="Unassembled WGS sequence"/>
</dbReference>
<name>A0AA36CU23_9BILA</name>
<sequence>MSQQALEGLRMQFEKEIGVFKQLEKDREKYIENRQKLEGQFTENTMVKQELDLLEEDSKVFKLIGAVLVKVDLTEARSQVEKRLEYIQGETKRVEDQMNDSNDKKKVMEQKLTRIQEDMQKILQSGKK</sequence>
<dbReference type="AlphaFoldDB" id="A0AA36CU23"/>
<feature type="coiled-coil region" evidence="6">
    <location>
        <begin position="91"/>
        <end position="125"/>
    </location>
</feature>
<dbReference type="InterPro" id="IPR009053">
    <property type="entry name" value="Prefoldin"/>
</dbReference>
<comment type="function">
    <text evidence="4">Binds specifically to cytosolic chaperonin (c-CPN) and transfers target proteins to it. Binds to nascent polypeptide chain and promotes folding in an environment in which there are many competing pathways for nonnative proteins. Required for positioning of the mitotic spindle.</text>
</comment>
<comment type="subunit">
    <text evidence="2">Heterohexamer of two PFD-alpha type and four PFD-beta type subunits.</text>
</comment>
<organism evidence="7 8">
    <name type="scientific">Mesorhabditis spiculigera</name>
    <dbReference type="NCBI Taxonomy" id="96644"/>
    <lineage>
        <taxon>Eukaryota</taxon>
        <taxon>Metazoa</taxon>
        <taxon>Ecdysozoa</taxon>
        <taxon>Nematoda</taxon>
        <taxon>Chromadorea</taxon>
        <taxon>Rhabditida</taxon>
        <taxon>Rhabditina</taxon>
        <taxon>Rhabditomorpha</taxon>
        <taxon>Rhabditoidea</taxon>
        <taxon>Rhabditidae</taxon>
        <taxon>Mesorhabditinae</taxon>
        <taxon>Mesorhabditis</taxon>
    </lineage>
</organism>
<protein>
    <recommendedName>
        <fullName evidence="5">Probable prefoldin subunit 6</fullName>
    </recommendedName>
</protein>
<dbReference type="InterPro" id="IPR002777">
    <property type="entry name" value="PFD_beta-like"/>
</dbReference>
<evidence type="ECO:0000256" key="5">
    <source>
        <dbReference type="ARBA" id="ARBA00072592"/>
    </source>
</evidence>
<evidence type="ECO:0000256" key="1">
    <source>
        <dbReference type="ARBA" id="ARBA00008045"/>
    </source>
</evidence>
<dbReference type="GO" id="GO:0006457">
    <property type="term" value="P:protein folding"/>
    <property type="evidence" value="ECO:0007669"/>
    <property type="project" value="InterPro"/>
</dbReference>
<keyword evidence="6" id="KW-0175">Coiled coil</keyword>
<accession>A0AA36CU23</accession>
<dbReference type="Gene3D" id="1.10.287.370">
    <property type="match status" value="1"/>
</dbReference>
<evidence type="ECO:0000256" key="4">
    <source>
        <dbReference type="ARBA" id="ARBA00058726"/>
    </source>
</evidence>
<evidence type="ECO:0000256" key="2">
    <source>
        <dbReference type="ARBA" id="ARBA00011695"/>
    </source>
</evidence>
<evidence type="ECO:0000256" key="3">
    <source>
        <dbReference type="ARBA" id="ARBA00023186"/>
    </source>
</evidence>
<dbReference type="FunFam" id="1.10.287.370:FF:000003">
    <property type="entry name" value="Prefoldin subunit 6"/>
    <property type="match status" value="1"/>
</dbReference>
<dbReference type="Pfam" id="PF01920">
    <property type="entry name" value="Prefoldin_2"/>
    <property type="match status" value="1"/>
</dbReference>
<dbReference type="GO" id="GO:0051087">
    <property type="term" value="F:protein-folding chaperone binding"/>
    <property type="evidence" value="ECO:0007669"/>
    <property type="project" value="TreeGrafter"/>
</dbReference>
<gene>
    <name evidence="7" type="ORF">MSPICULIGERA_LOCUS13649</name>
</gene>
<keyword evidence="3" id="KW-0143">Chaperone</keyword>
<dbReference type="GO" id="GO:0051131">
    <property type="term" value="P:chaperone-mediated protein complex assembly"/>
    <property type="evidence" value="ECO:0007669"/>
    <property type="project" value="TreeGrafter"/>
</dbReference>
<dbReference type="GO" id="GO:0051082">
    <property type="term" value="F:unfolded protein binding"/>
    <property type="evidence" value="ECO:0007669"/>
    <property type="project" value="InterPro"/>
</dbReference>
<evidence type="ECO:0000313" key="8">
    <source>
        <dbReference type="Proteomes" id="UP001177023"/>
    </source>
</evidence>
<dbReference type="GO" id="GO:0016272">
    <property type="term" value="C:prefoldin complex"/>
    <property type="evidence" value="ECO:0007669"/>
    <property type="project" value="InterPro"/>
</dbReference>
<proteinExistence type="inferred from homology"/>
<evidence type="ECO:0000313" key="7">
    <source>
        <dbReference type="EMBL" id="CAJ0575338.1"/>
    </source>
</evidence>
<dbReference type="PANTHER" id="PTHR21431:SF0">
    <property type="entry name" value="PREFOLDIN SUBUNIT 6"/>
    <property type="match status" value="1"/>
</dbReference>
<feature type="non-terminal residue" evidence="7">
    <location>
        <position position="128"/>
    </location>
</feature>